<dbReference type="EMBL" id="CP015756">
    <property type="protein sequence ID" value="APC42183.1"/>
    <property type="molecule type" value="Genomic_DNA"/>
</dbReference>
<dbReference type="Proteomes" id="UP000182569">
    <property type="component" value="Chromosome"/>
</dbReference>
<protein>
    <submittedName>
        <fullName evidence="1">Uncharacterized protein</fullName>
    </submittedName>
</protein>
<name>A0A1J0GLL2_9CLOT</name>
<dbReference type="RefSeq" id="WP_071614474.1">
    <property type="nucleotide sequence ID" value="NZ_CP015756.1"/>
</dbReference>
<evidence type="ECO:0000313" key="2">
    <source>
        <dbReference type="Proteomes" id="UP000182569"/>
    </source>
</evidence>
<organism evidence="1 2">
    <name type="scientific">Clostridium estertheticum subsp. estertheticum</name>
    <dbReference type="NCBI Taxonomy" id="1552"/>
    <lineage>
        <taxon>Bacteria</taxon>
        <taxon>Bacillati</taxon>
        <taxon>Bacillota</taxon>
        <taxon>Clostridia</taxon>
        <taxon>Eubacteriales</taxon>
        <taxon>Clostridiaceae</taxon>
        <taxon>Clostridium</taxon>
    </lineage>
</organism>
<dbReference type="PIRSF" id="PIRSF033595">
    <property type="entry name" value="UCP033595"/>
    <property type="match status" value="1"/>
</dbReference>
<dbReference type="OrthoDB" id="1954979at2"/>
<dbReference type="Pfam" id="PF20124">
    <property type="entry name" value="DUF6514"/>
    <property type="match status" value="1"/>
</dbReference>
<gene>
    <name evidence="1" type="ORF">A7L45_20030</name>
</gene>
<reference evidence="2" key="1">
    <citation type="journal article" date="2016" name="Front. Microbiol.">
        <title>Complete Genome Sequence of Clostridium estertheticum DSM 8809, a Microbe Identified in Spoiled Vacuum Packed Beef.</title>
        <authorList>
            <person name="Yu Z."/>
            <person name="Gunn L."/>
            <person name="Brennan E."/>
            <person name="Reid R."/>
            <person name="Wall P.G."/>
            <person name="Gaora O.P."/>
            <person name="Hurley D."/>
            <person name="Bolton D."/>
            <person name="Fanning S."/>
        </authorList>
    </citation>
    <scope>NUCLEOTIDE SEQUENCE [LARGE SCALE GENOMIC DNA]</scope>
    <source>
        <strain evidence="2">DSM 8809</strain>
    </source>
</reference>
<dbReference type="KEGG" id="ceu:A7L45_20030"/>
<evidence type="ECO:0000313" key="1">
    <source>
        <dbReference type="EMBL" id="APC42183.1"/>
    </source>
</evidence>
<keyword evidence="2" id="KW-1185">Reference proteome</keyword>
<proteinExistence type="predicted"/>
<accession>A0A1J0GLL2</accession>
<dbReference type="STRING" id="1552.A7L45_20030"/>
<sequence length="117" mass="13533">MVIIENLYIEITDGEVNYNYAYRLVKSHMSVSMYGKLTEIQAYGIEIERQDIINGTVVRIQRDCVQNISPQRYKVKDLLKILYDNTVSPIHMIDILGEYIDEYTSDFDEVLASIASC</sequence>
<dbReference type="AlphaFoldDB" id="A0A1J0GLL2"/>
<dbReference type="InterPro" id="IPR017016">
    <property type="entry name" value="UCP033595"/>
</dbReference>